<feature type="transmembrane region" description="Helical" evidence="8">
    <location>
        <begin position="140"/>
        <end position="160"/>
    </location>
</feature>
<reference evidence="10 11" key="1">
    <citation type="submission" date="2020-07" db="EMBL/GenBank/DDBJ databases">
        <title>Thermogemmata thermophila gen. nov., sp. nov., a novel moderate thermophilic planctomycete from a Kamchatka hot spring.</title>
        <authorList>
            <person name="Elcheninov A.G."/>
            <person name="Podosokorskaya O.A."/>
            <person name="Kovaleva O.L."/>
            <person name="Novikov A."/>
            <person name="Bonch-Osmolovskaya E.A."/>
            <person name="Toshchakov S.V."/>
            <person name="Kublanov I.V."/>
        </authorList>
    </citation>
    <scope>NUCLEOTIDE SEQUENCE [LARGE SCALE GENOMIC DNA]</scope>
    <source>
        <strain evidence="10 11">2918</strain>
    </source>
</reference>
<keyword evidence="5 8" id="KW-0812">Transmembrane</keyword>
<feature type="transmembrane region" description="Helical" evidence="8">
    <location>
        <begin position="293"/>
        <end position="318"/>
    </location>
</feature>
<feature type="transmembrane region" description="Helical" evidence="8">
    <location>
        <begin position="243"/>
        <end position="265"/>
    </location>
</feature>
<dbReference type="Pfam" id="PF13231">
    <property type="entry name" value="PMT_2"/>
    <property type="match status" value="1"/>
</dbReference>
<dbReference type="InterPro" id="IPR038731">
    <property type="entry name" value="RgtA/B/C-like"/>
</dbReference>
<dbReference type="EMBL" id="JACEFB010000004">
    <property type="protein sequence ID" value="MBA2226080.1"/>
    <property type="molecule type" value="Genomic_DNA"/>
</dbReference>
<evidence type="ECO:0000313" key="10">
    <source>
        <dbReference type="EMBL" id="MBA2226080.1"/>
    </source>
</evidence>
<feature type="transmembrane region" description="Helical" evidence="8">
    <location>
        <begin position="386"/>
        <end position="407"/>
    </location>
</feature>
<feature type="transmembrane region" description="Helical" evidence="8">
    <location>
        <begin position="212"/>
        <end position="231"/>
    </location>
</feature>
<dbReference type="Proteomes" id="UP000542342">
    <property type="component" value="Unassembled WGS sequence"/>
</dbReference>
<sequence>MDATLAPVTPLHVLRHLVTAVLCPSRPCPDTAPRLASALVLLLLPAALLYPTLDFHLLEPDEGRYAQIPKEMLQQGQWIVPTLQGEPYLDKPPLMYWLTALSYWLFGVSAASARLVPALAVHLTILSVYFLGRRSVGEKAAFWAALILTLAPGYCAVARLLLLDGLLTLCITLSLLCGYEAVRTGRFRPGYWLAAAVASGLGFLTKGPIAEILLFIPLWIFTFLTHGPGASRATPPPAAVRPVWYLLFFAIVAVVNLPWYVAIYLQQPRFLFHFFWQHNVLRFLQPFDHLEPVWYYLPLLLAGLLPATPLFVVHLFRLFLRPAHDPSRPALPEFFWLITALWCLLFFSCSGSKLPTYILPAYPPLCLALGAAAVRYRWHQLLLPRLSLAAMALLLACAFHVLIPLYARERSPYGRPELIDPFVADKSQTIVCFSRNCDSIAFYLDRSDLRSVRTRDVNHLYVACHFRPRTVILFTHREALAGFRNALPPSLMIVETVSLRRSYGHPWLDKILGITPWGLCDIAVIAPRSLQP</sequence>
<evidence type="ECO:0000256" key="5">
    <source>
        <dbReference type="ARBA" id="ARBA00022692"/>
    </source>
</evidence>
<feature type="domain" description="Glycosyltransferase RgtA/B/C/D-like" evidence="9">
    <location>
        <begin position="90"/>
        <end position="233"/>
    </location>
</feature>
<keyword evidence="3" id="KW-0328">Glycosyltransferase</keyword>
<evidence type="ECO:0000313" key="11">
    <source>
        <dbReference type="Proteomes" id="UP000542342"/>
    </source>
</evidence>
<dbReference type="RefSeq" id="WP_194537510.1">
    <property type="nucleotide sequence ID" value="NZ_JACEFB010000004.1"/>
</dbReference>
<keyword evidence="7 8" id="KW-0472">Membrane</keyword>
<proteinExistence type="predicted"/>
<name>A0A7V8VDL7_9BACT</name>
<protein>
    <submittedName>
        <fullName evidence="10">Glycosyltransferase family 39 protein</fullName>
    </submittedName>
</protein>
<evidence type="ECO:0000256" key="7">
    <source>
        <dbReference type="ARBA" id="ARBA00023136"/>
    </source>
</evidence>
<feature type="transmembrane region" description="Helical" evidence="8">
    <location>
        <begin position="354"/>
        <end position="374"/>
    </location>
</feature>
<dbReference type="PANTHER" id="PTHR33908:SF3">
    <property type="entry name" value="UNDECAPRENYL PHOSPHATE-ALPHA-4-AMINO-4-DEOXY-L-ARABINOSE ARABINOSYL TRANSFERASE"/>
    <property type="match status" value="1"/>
</dbReference>
<dbReference type="GO" id="GO:0016763">
    <property type="term" value="F:pentosyltransferase activity"/>
    <property type="evidence" value="ECO:0007669"/>
    <property type="project" value="TreeGrafter"/>
</dbReference>
<dbReference type="AlphaFoldDB" id="A0A7V8VDL7"/>
<feature type="transmembrane region" description="Helical" evidence="8">
    <location>
        <begin position="35"/>
        <end position="53"/>
    </location>
</feature>
<evidence type="ECO:0000256" key="8">
    <source>
        <dbReference type="SAM" id="Phobius"/>
    </source>
</evidence>
<keyword evidence="11" id="KW-1185">Reference proteome</keyword>
<dbReference type="GO" id="GO:0005886">
    <property type="term" value="C:plasma membrane"/>
    <property type="evidence" value="ECO:0007669"/>
    <property type="project" value="UniProtKB-SubCell"/>
</dbReference>
<evidence type="ECO:0000256" key="6">
    <source>
        <dbReference type="ARBA" id="ARBA00022989"/>
    </source>
</evidence>
<feature type="transmembrane region" description="Helical" evidence="8">
    <location>
        <begin position="330"/>
        <end position="348"/>
    </location>
</feature>
<keyword evidence="2" id="KW-1003">Cell membrane</keyword>
<feature type="transmembrane region" description="Helical" evidence="8">
    <location>
        <begin position="103"/>
        <end position="131"/>
    </location>
</feature>
<accession>A0A7V8VDL7</accession>
<keyword evidence="4 10" id="KW-0808">Transferase</keyword>
<dbReference type="GO" id="GO:0010041">
    <property type="term" value="P:response to iron(III) ion"/>
    <property type="evidence" value="ECO:0007669"/>
    <property type="project" value="TreeGrafter"/>
</dbReference>
<evidence type="ECO:0000256" key="4">
    <source>
        <dbReference type="ARBA" id="ARBA00022679"/>
    </source>
</evidence>
<evidence type="ECO:0000256" key="1">
    <source>
        <dbReference type="ARBA" id="ARBA00004651"/>
    </source>
</evidence>
<keyword evidence="6 8" id="KW-1133">Transmembrane helix</keyword>
<dbReference type="GO" id="GO:0009103">
    <property type="term" value="P:lipopolysaccharide biosynthetic process"/>
    <property type="evidence" value="ECO:0007669"/>
    <property type="project" value="UniProtKB-ARBA"/>
</dbReference>
<organism evidence="10 11">
    <name type="scientific">Thermogemmata fonticola</name>
    <dbReference type="NCBI Taxonomy" id="2755323"/>
    <lineage>
        <taxon>Bacteria</taxon>
        <taxon>Pseudomonadati</taxon>
        <taxon>Planctomycetota</taxon>
        <taxon>Planctomycetia</taxon>
        <taxon>Gemmatales</taxon>
        <taxon>Gemmataceae</taxon>
        <taxon>Thermogemmata</taxon>
    </lineage>
</organism>
<dbReference type="InterPro" id="IPR050297">
    <property type="entry name" value="LipidA_mod_glycosyltrf_83"/>
</dbReference>
<evidence type="ECO:0000256" key="2">
    <source>
        <dbReference type="ARBA" id="ARBA00022475"/>
    </source>
</evidence>
<gene>
    <name evidence="10" type="ORF">H0921_07880</name>
</gene>
<evidence type="ECO:0000256" key="3">
    <source>
        <dbReference type="ARBA" id="ARBA00022676"/>
    </source>
</evidence>
<evidence type="ECO:0000259" key="9">
    <source>
        <dbReference type="Pfam" id="PF13231"/>
    </source>
</evidence>
<comment type="caution">
    <text evidence="10">The sequence shown here is derived from an EMBL/GenBank/DDBJ whole genome shotgun (WGS) entry which is preliminary data.</text>
</comment>
<comment type="subcellular location">
    <subcellularLocation>
        <location evidence="1">Cell membrane</location>
        <topology evidence="1">Multi-pass membrane protein</topology>
    </subcellularLocation>
</comment>
<dbReference type="PANTHER" id="PTHR33908">
    <property type="entry name" value="MANNOSYLTRANSFERASE YKCB-RELATED"/>
    <property type="match status" value="1"/>
</dbReference>